<evidence type="ECO:0000256" key="4">
    <source>
        <dbReference type="RuleBase" id="RU361153"/>
    </source>
</evidence>
<evidence type="ECO:0000256" key="3">
    <source>
        <dbReference type="ARBA" id="ARBA00023295"/>
    </source>
</evidence>
<dbReference type="OrthoDB" id="1887033at2759"/>
<dbReference type="Proteomes" id="UP000193922">
    <property type="component" value="Unassembled WGS sequence"/>
</dbReference>
<dbReference type="PANTHER" id="PTHR31297:SF43">
    <property type="entry name" value="GLUCAN 1,3-BETA-GLUCOSIDASE 3"/>
    <property type="match status" value="1"/>
</dbReference>
<dbReference type="InterPro" id="IPR050386">
    <property type="entry name" value="Glycosyl_hydrolase_5"/>
</dbReference>
<protein>
    <submittedName>
        <fullName evidence="6">Glycoside hydrolase</fullName>
    </submittedName>
</protein>
<reference evidence="6 7" key="1">
    <citation type="submission" date="2016-07" db="EMBL/GenBank/DDBJ databases">
        <title>Pervasive Adenine N6-methylation of Active Genes in Fungi.</title>
        <authorList>
            <consortium name="DOE Joint Genome Institute"/>
            <person name="Mondo S.J."/>
            <person name="Dannebaum R.O."/>
            <person name="Kuo R.C."/>
            <person name="Labutti K."/>
            <person name="Haridas S."/>
            <person name="Kuo A."/>
            <person name="Salamov A."/>
            <person name="Ahrendt S.R."/>
            <person name="Lipzen A."/>
            <person name="Sullivan W."/>
            <person name="Andreopoulos W.B."/>
            <person name="Clum A."/>
            <person name="Lindquist E."/>
            <person name="Daum C."/>
            <person name="Ramamoorthy G.K."/>
            <person name="Gryganskyi A."/>
            <person name="Culley D."/>
            <person name="Magnuson J.K."/>
            <person name="James T.Y."/>
            <person name="O'Malley M.A."/>
            <person name="Stajich J.E."/>
            <person name="Spatafora J.W."/>
            <person name="Visel A."/>
            <person name="Grigoriev I.V."/>
        </authorList>
    </citation>
    <scope>NUCLEOTIDE SEQUENCE [LARGE SCALE GENOMIC DNA]</scope>
    <source>
        <strain evidence="6 7">ATCC 12442</strain>
    </source>
</reference>
<dbReference type="GO" id="GO:0009986">
    <property type="term" value="C:cell surface"/>
    <property type="evidence" value="ECO:0007669"/>
    <property type="project" value="TreeGrafter"/>
</dbReference>
<dbReference type="InterPro" id="IPR001547">
    <property type="entry name" value="Glyco_hydro_5"/>
</dbReference>
<evidence type="ECO:0000313" key="6">
    <source>
        <dbReference type="EMBL" id="ORX66844.1"/>
    </source>
</evidence>
<dbReference type="Pfam" id="PF00150">
    <property type="entry name" value="Cellulase"/>
    <property type="match status" value="1"/>
</dbReference>
<feature type="domain" description="Glycoside hydrolase family 5" evidence="5">
    <location>
        <begin position="106"/>
        <end position="367"/>
    </location>
</feature>
<dbReference type="GO" id="GO:0005576">
    <property type="term" value="C:extracellular region"/>
    <property type="evidence" value="ECO:0007669"/>
    <property type="project" value="TreeGrafter"/>
</dbReference>
<dbReference type="AlphaFoldDB" id="A0A1Y1W148"/>
<evidence type="ECO:0000256" key="2">
    <source>
        <dbReference type="ARBA" id="ARBA00022801"/>
    </source>
</evidence>
<dbReference type="Gene3D" id="3.20.20.80">
    <property type="entry name" value="Glycosidases"/>
    <property type="match status" value="1"/>
</dbReference>
<keyword evidence="3 4" id="KW-0326">Glycosidase</keyword>
<accession>A0A1Y1W148</accession>
<evidence type="ECO:0000256" key="1">
    <source>
        <dbReference type="ARBA" id="ARBA00005641"/>
    </source>
</evidence>
<sequence length="513" mass="58550">MGMFSSLKSMLKDGDSDVERHFCAPTAHQPPIGELMGRLGSFAPYDHSTAQVYRYRKMYGVNIGSMFCLEPWISTELYKPYTEGKDSPPESEGDLIECMGSEAKQKMEAHWDSWIQRGDFERMAKIGINTVRLPVGWWVLGPGFTQGLYEKHSEVYRNALVYVGRVLRWAEEFQIGVLLDIHAIPGGQNNDSHSGITGKPLFYRNQACQELTLQCYSAFTMLVSNITHVVGLQIINEPLDDPVLEGFYYRAIQTVRGHSYSLPIYIGDAWNTEKYAKFTGSMLGQFGMIVLDTHKYWLARKLWEEVKPELERHSADAHGNLIIGEYSAVLANPSFEGEDPAKCMGEFVRHQLAAFEQVSAGTFYWTWRLQYDSWFWSFQYSLDQGVVPPRYFPFAWSKGGDRCSDVARMAEEHRAEWKERRVSGHSSYWSSRGGEYRFDLFAAGFDMGLSAAIFFYTKLDTPSKIGFVQQLASEHAGHHIAAHGGEQWQWEYEHGFSEAQQEFEAFATAKHSE</sequence>
<proteinExistence type="inferred from homology"/>
<dbReference type="SUPFAM" id="SSF51445">
    <property type="entry name" value="(Trans)glycosidases"/>
    <property type="match status" value="1"/>
</dbReference>
<dbReference type="EMBL" id="MCFD01000014">
    <property type="protein sequence ID" value="ORX66844.1"/>
    <property type="molecule type" value="Genomic_DNA"/>
</dbReference>
<dbReference type="GeneID" id="63805120"/>
<dbReference type="GO" id="GO:0009251">
    <property type="term" value="P:glucan catabolic process"/>
    <property type="evidence" value="ECO:0007669"/>
    <property type="project" value="TreeGrafter"/>
</dbReference>
<dbReference type="RefSeq" id="XP_040740803.1">
    <property type="nucleotide sequence ID" value="XM_040888472.1"/>
</dbReference>
<dbReference type="STRING" id="61395.A0A1Y1W148"/>
<keyword evidence="2 4" id="KW-0378">Hydrolase</keyword>
<keyword evidence="7" id="KW-1185">Reference proteome</keyword>
<comment type="similarity">
    <text evidence="1 4">Belongs to the glycosyl hydrolase 5 (cellulase A) family.</text>
</comment>
<organism evidence="6 7">
    <name type="scientific">Linderina pennispora</name>
    <dbReference type="NCBI Taxonomy" id="61395"/>
    <lineage>
        <taxon>Eukaryota</taxon>
        <taxon>Fungi</taxon>
        <taxon>Fungi incertae sedis</taxon>
        <taxon>Zoopagomycota</taxon>
        <taxon>Kickxellomycotina</taxon>
        <taxon>Kickxellomycetes</taxon>
        <taxon>Kickxellales</taxon>
        <taxon>Kickxellaceae</taxon>
        <taxon>Linderina</taxon>
    </lineage>
</organism>
<dbReference type="GO" id="GO:0046557">
    <property type="term" value="F:glucan endo-1,6-beta-glucosidase activity"/>
    <property type="evidence" value="ECO:0007669"/>
    <property type="project" value="TreeGrafter"/>
</dbReference>
<comment type="caution">
    <text evidence="6">The sequence shown here is derived from an EMBL/GenBank/DDBJ whole genome shotgun (WGS) entry which is preliminary data.</text>
</comment>
<gene>
    <name evidence="6" type="ORF">DL89DRAFT_269898</name>
</gene>
<name>A0A1Y1W148_9FUNG</name>
<dbReference type="InterPro" id="IPR017853">
    <property type="entry name" value="GH"/>
</dbReference>
<evidence type="ECO:0000313" key="7">
    <source>
        <dbReference type="Proteomes" id="UP000193922"/>
    </source>
</evidence>
<evidence type="ECO:0000259" key="5">
    <source>
        <dbReference type="Pfam" id="PF00150"/>
    </source>
</evidence>
<dbReference type="PANTHER" id="PTHR31297">
    <property type="entry name" value="GLUCAN ENDO-1,6-BETA-GLUCOSIDASE B"/>
    <property type="match status" value="1"/>
</dbReference>